<dbReference type="InterPro" id="IPR051806">
    <property type="entry name" value="HAD-like_SPP"/>
</dbReference>
<dbReference type="Gene3D" id="3.40.50.1000">
    <property type="entry name" value="HAD superfamily/HAD-like"/>
    <property type="match status" value="1"/>
</dbReference>
<proteinExistence type="predicted"/>
<dbReference type="Pfam" id="PF13419">
    <property type="entry name" value="HAD_2"/>
    <property type="match status" value="1"/>
</dbReference>
<dbReference type="InterPro" id="IPR041492">
    <property type="entry name" value="HAD_2"/>
</dbReference>
<evidence type="ECO:0000313" key="2">
    <source>
        <dbReference type="Proteomes" id="UP000810252"/>
    </source>
</evidence>
<comment type="caution">
    <text evidence="1">The sequence shown here is derived from an EMBL/GenBank/DDBJ whole genome shotgun (WGS) entry which is preliminary data.</text>
</comment>
<dbReference type="InterPro" id="IPR006439">
    <property type="entry name" value="HAD-SF_hydro_IA"/>
</dbReference>
<dbReference type="CDD" id="cd07505">
    <property type="entry name" value="HAD_BPGM-like"/>
    <property type="match status" value="1"/>
</dbReference>
<organism evidence="1 2">
    <name type="scientific">Candidatus Cryptobacteroides merdigallinarum</name>
    <dbReference type="NCBI Taxonomy" id="2840770"/>
    <lineage>
        <taxon>Bacteria</taxon>
        <taxon>Pseudomonadati</taxon>
        <taxon>Bacteroidota</taxon>
        <taxon>Bacteroidia</taxon>
        <taxon>Bacteroidales</taxon>
        <taxon>Candidatus Cryptobacteroides</taxon>
    </lineage>
</organism>
<reference evidence="1" key="1">
    <citation type="submission" date="2020-10" db="EMBL/GenBank/DDBJ databases">
        <authorList>
            <person name="Gilroy R."/>
        </authorList>
    </citation>
    <scope>NUCLEOTIDE SEQUENCE</scope>
    <source>
        <strain evidence="1">20514</strain>
    </source>
</reference>
<dbReference type="PANTHER" id="PTHR43481:SF4">
    <property type="entry name" value="GLYCEROL-1-PHOSPHATE PHOSPHOHYDROLASE 1-RELATED"/>
    <property type="match status" value="1"/>
</dbReference>
<dbReference type="SFLD" id="SFLDG01129">
    <property type="entry name" value="C1.5:_HAD__Beta-PGM__Phosphata"/>
    <property type="match status" value="1"/>
</dbReference>
<keyword evidence="1" id="KW-0378">Hydrolase</keyword>
<dbReference type="InterPro" id="IPR036412">
    <property type="entry name" value="HAD-like_sf"/>
</dbReference>
<protein>
    <submittedName>
        <fullName evidence="1">HAD family hydrolase</fullName>
    </submittedName>
</protein>
<dbReference type="SUPFAM" id="SSF56784">
    <property type="entry name" value="HAD-like"/>
    <property type="match status" value="1"/>
</dbReference>
<gene>
    <name evidence="1" type="ORF">IAC29_04400</name>
</gene>
<accession>A0A9D9EKA5</accession>
<dbReference type="GO" id="GO:0050308">
    <property type="term" value="F:sugar-phosphatase activity"/>
    <property type="evidence" value="ECO:0007669"/>
    <property type="project" value="TreeGrafter"/>
</dbReference>
<reference evidence="1" key="2">
    <citation type="journal article" date="2021" name="PeerJ">
        <title>Extensive microbial diversity within the chicken gut microbiome revealed by metagenomics and culture.</title>
        <authorList>
            <person name="Gilroy R."/>
            <person name="Ravi A."/>
            <person name="Getino M."/>
            <person name="Pursley I."/>
            <person name="Horton D.L."/>
            <person name="Alikhan N.F."/>
            <person name="Baker D."/>
            <person name="Gharbi K."/>
            <person name="Hall N."/>
            <person name="Watson M."/>
            <person name="Adriaenssens E.M."/>
            <person name="Foster-Nyarko E."/>
            <person name="Jarju S."/>
            <person name="Secka A."/>
            <person name="Antonio M."/>
            <person name="Oren A."/>
            <person name="Chaudhuri R.R."/>
            <person name="La Ragione R."/>
            <person name="Hildebrand F."/>
            <person name="Pallen M.J."/>
        </authorList>
    </citation>
    <scope>NUCLEOTIDE SEQUENCE</scope>
    <source>
        <strain evidence="1">20514</strain>
    </source>
</reference>
<dbReference type="PRINTS" id="PR00413">
    <property type="entry name" value="HADHALOGNASE"/>
</dbReference>
<dbReference type="EMBL" id="JADIMQ010000063">
    <property type="protein sequence ID" value="MBO8448495.1"/>
    <property type="molecule type" value="Genomic_DNA"/>
</dbReference>
<dbReference type="AlphaFoldDB" id="A0A9D9EKA5"/>
<dbReference type="PANTHER" id="PTHR43481">
    <property type="entry name" value="FRUCTOSE-1-PHOSPHATE PHOSPHATASE"/>
    <property type="match status" value="1"/>
</dbReference>
<dbReference type="InterPro" id="IPR023198">
    <property type="entry name" value="PGP-like_dom2"/>
</dbReference>
<dbReference type="Proteomes" id="UP000810252">
    <property type="component" value="Unassembled WGS sequence"/>
</dbReference>
<sequence>MKGKAAFLFDLDGVIFDTEGQYTIFWDGIGASYLGDPHLAARLKGETIDSSLRRCFPDDVAAREEVRRKLYEFEAAMKFEYVPGAWEFLEKLKAGGYPSAIVTSSNRDKMAQVYKARPEIRTIVDRVLTGEEFARSKPDPGCYLLGMEVCGTAPEDTFIFEDSFNGLKAAKDSGGWVTALATTNRREEVAPYAHLVIDDFKGVTPETIMEAARRKIS</sequence>
<evidence type="ECO:0000313" key="1">
    <source>
        <dbReference type="EMBL" id="MBO8448495.1"/>
    </source>
</evidence>
<dbReference type="SFLD" id="SFLDS00003">
    <property type="entry name" value="Haloacid_Dehalogenase"/>
    <property type="match status" value="1"/>
</dbReference>
<dbReference type="InterPro" id="IPR023214">
    <property type="entry name" value="HAD_sf"/>
</dbReference>
<dbReference type="NCBIfam" id="TIGR01509">
    <property type="entry name" value="HAD-SF-IA-v3"/>
    <property type="match status" value="1"/>
</dbReference>
<name>A0A9D9EKA5_9BACT</name>
<dbReference type="Gene3D" id="1.10.150.240">
    <property type="entry name" value="Putative phosphatase, domain 2"/>
    <property type="match status" value="1"/>
</dbReference>